<evidence type="ECO:0000313" key="2">
    <source>
        <dbReference type="EMBL" id="TYK03779.1"/>
    </source>
</evidence>
<dbReference type="Proteomes" id="UP000321947">
    <property type="component" value="Unassembled WGS sequence"/>
</dbReference>
<dbReference type="AlphaFoldDB" id="A0A5D3C0A8"/>
<dbReference type="EMBL" id="SSTD01014872">
    <property type="protein sequence ID" value="TYK03779.1"/>
    <property type="molecule type" value="Genomic_DNA"/>
</dbReference>
<dbReference type="OrthoDB" id="1901752at2759"/>
<organism evidence="2 4">
    <name type="scientific">Cucumis melo var. makuwa</name>
    <name type="common">Oriental melon</name>
    <dbReference type="NCBI Taxonomy" id="1194695"/>
    <lineage>
        <taxon>Eukaryota</taxon>
        <taxon>Viridiplantae</taxon>
        <taxon>Streptophyta</taxon>
        <taxon>Embryophyta</taxon>
        <taxon>Tracheophyta</taxon>
        <taxon>Spermatophyta</taxon>
        <taxon>Magnoliopsida</taxon>
        <taxon>eudicotyledons</taxon>
        <taxon>Gunneridae</taxon>
        <taxon>Pentapetalae</taxon>
        <taxon>rosids</taxon>
        <taxon>fabids</taxon>
        <taxon>Cucurbitales</taxon>
        <taxon>Cucurbitaceae</taxon>
        <taxon>Benincaseae</taxon>
        <taxon>Cucumis</taxon>
    </lineage>
</organism>
<evidence type="ECO:0000313" key="4">
    <source>
        <dbReference type="Proteomes" id="UP000321947"/>
    </source>
</evidence>
<dbReference type="Proteomes" id="UP000321393">
    <property type="component" value="Unassembled WGS sequence"/>
</dbReference>
<gene>
    <name evidence="2" type="ORF">E5676_scaffold863G001670</name>
    <name evidence="1" type="ORF">E6C27_scaffold348G00230</name>
</gene>
<dbReference type="EMBL" id="SSTE01005078">
    <property type="protein sequence ID" value="KAA0061109.1"/>
    <property type="molecule type" value="Genomic_DNA"/>
</dbReference>
<accession>A0A5D3C0A8</accession>
<comment type="caution">
    <text evidence="2">The sequence shown here is derived from an EMBL/GenBank/DDBJ whole genome shotgun (WGS) entry which is preliminary data.</text>
</comment>
<reference evidence="3 4" key="1">
    <citation type="submission" date="2019-08" db="EMBL/GenBank/DDBJ databases">
        <title>Draft genome sequences of two oriental melons (Cucumis melo L. var makuwa).</title>
        <authorList>
            <person name="Kwon S.-Y."/>
        </authorList>
    </citation>
    <scope>NUCLEOTIDE SEQUENCE [LARGE SCALE GENOMIC DNA]</scope>
    <source>
        <strain evidence="4">cv. Chang Bougi</strain>
        <strain evidence="3">cv. SW 3</strain>
        <tissue evidence="2">Leaf</tissue>
    </source>
</reference>
<name>A0A5D3C0A8_CUCMM</name>
<proteinExistence type="predicted"/>
<evidence type="ECO:0000313" key="1">
    <source>
        <dbReference type="EMBL" id="KAA0061109.1"/>
    </source>
</evidence>
<evidence type="ECO:0000313" key="3">
    <source>
        <dbReference type="Proteomes" id="UP000321393"/>
    </source>
</evidence>
<protein>
    <submittedName>
        <fullName evidence="1 2">F-box/FBD/LRR-repeat protein</fullName>
    </submittedName>
</protein>
<sequence length="180" mass="20946">MVLSWLRDGSCEKKEDPSAFPIRNVFIRSFLGRHCKGFKIVVWFRKNVVIHDESKEIFLPSLPNLKFHVIKPSTNAKDLLDDLLTKEHPERIIIASSFSSEVPYALHKIKREAEPSCCSYINSNRKCWRHFLKDTKIVNIAEIEGISDWFDDVRDRVDQVTSMELHWEPSMHHSGIGDNL</sequence>